<accession>A0ACC1HTF3</accession>
<keyword evidence="2" id="KW-1185">Reference proteome</keyword>
<dbReference type="EMBL" id="JAMZIH010000652">
    <property type="protein sequence ID" value="KAJ1679038.1"/>
    <property type="molecule type" value="Genomic_DNA"/>
</dbReference>
<proteinExistence type="predicted"/>
<gene>
    <name evidence="1" type="primary">BRX1</name>
    <name evidence="1" type="ORF">EV182_002856</name>
</gene>
<reference evidence="1" key="1">
    <citation type="submission" date="2022-06" db="EMBL/GenBank/DDBJ databases">
        <title>Phylogenomic reconstructions and comparative analyses of Kickxellomycotina fungi.</title>
        <authorList>
            <person name="Reynolds N.K."/>
            <person name="Stajich J.E."/>
            <person name="Barry K."/>
            <person name="Grigoriev I.V."/>
            <person name="Crous P."/>
            <person name="Smith M.E."/>
        </authorList>
    </citation>
    <scope>NUCLEOTIDE SEQUENCE</scope>
    <source>
        <strain evidence="1">RSA 2271</strain>
    </source>
</reference>
<organism evidence="1 2">
    <name type="scientific">Spiromyces aspiralis</name>
    <dbReference type="NCBI Taxonomy" id="68401"/>
    <lineage>
        <taxon>Eukaryota</taxon>
        <taxon>Fungi</taxon>
        <taxon>Fungi incertae sedis</taxon>
        <taxon>Zoopagomycota</taxon>
        <taxon>Kickxellomycotina</taxon>
        <taxon>Kickxellomycetes</taxon>
        <taxon>Kickxellales</taxon>
        <taxon>Kickxellaceae</taxon>
        <taxon>Spiromyces</taxon>
    </lineage>
</organism>
<comment type="caution">
    <text evidence="1">The sequence shown here is derived from an EMBL/GenBank/DDBJ whole genome shotgun (WGS) entry which is preliminary data.</text>
</comment>
<dbReference type="Proteomes" id="UP001145114">
    <property type="component" value="Unassembled WGS sequence"/>
</dbReference>
<evidence type="ECO:0000313" key="1">
    <source>
        <dbReference type="EMBL" id="KAJ1679038.1"/>
    </source>
</evidence>
<name>A0ACC1HTF3_9FUNG</name>
<evidence type="ECO:0000313" key="2">
    <source>
        <dbReference type="Proteomes" id="UP001145114"/>
    </source>
</evidence>
<sequence length="288" mass="32779">MATVFKAKSNSGRSNKGDTPKTEPIRNRQRVLILSSRGVSSRHRHLMNDIQAMLPHSKKDSKLDTKSNLDLLNELAELNNCNNILFFEARRHEDLYLWMSRAPNGPSVKFHVQNVHTMDELKLTGNCLKGSRPILSFDANFDEKAHLRLLKEMFTQTFGVSRGARRSKPFFDHVLSFTVADNRIWIRNFQIIENGAAKVVIDEEDKSGMSLVEIGPRFVLNPIRIFEGSFGGPTVYQNPDFISPSTVRAAINANRAMRYNTRADAQLLRKEKLRGAKLPEDPLNKVFE</sequence>
<protein>
    <submittedName>
        <fullName evidence="1">Ribosome biogenesis protein brx1</fullName>
    </submittedName>
</protein>